<proteinExistence type="predicted"/>
<dbReference type="EMBL" id="CP113517">
    <property type="protein sequence ID" value="WAR43335.1"/>
    <property type="molecule type" value="Genomic_DNA"/>
</dbReference>
<dbReference type="InterPro" id="IPR024463">
    <property type="entry name" value="Transposase_TnpC_homeodom"/>
</dbReference>
<dbReference type="InterPro" id="IPR004291">
    <property type="entry name" value="Transposase_IS66_central"/>
</dbReference>
<evidence type="ECO:0000313" key="8">
    <source>
        <dbReference type="EMBL" id="WAR43335.1"/>
    </source>
</evidence>
<dbReference type="EMBL" id="CP113517">
    <property type="protein sequence ID" value="WAR46267.1"/>
    <property type="molecule type" value="Genomic_DNA"/>
</dbReference>
<dbReference type="Pfam" id="PF13007">
    <property type="entry name" value="LZ_Tnp_IS66"/>
    <property type="match status" value="1"/>
</dbReference>
<gene>
    <name evidence="9" type="ORF">NM686_007035</name>
    <name evidence="10" type="ORF">NM686_007195</name>
    <name evidence="6" type="ORF">NM686_013105</name>
    <name evidence="7" type="ORF">NM686_013130</name>
    <name evidence="8" type="ORF">NM686_013155</name>
</gene>
<dbReference type="RefSeq" id="WP_255187172.1">
    <property type="nucleotide sequence ID" value="NZ_CP113517.1"/>
</dbReference>
<dbReference type="Pfam" id="PF13005">
    <property type="entry name" value="zf-IS66"/>
    <property type="match status" value="1"/>
</dbReference>
<protein>
    <submittedName>
        <fullName evidence="8">IS66 family transposase</fullName>
    </submittedName>
</protein>
<dbReference type="Pfam" id="PF03050">
    <property type="entry name" value="DDE_Tnp_IS66"/>
    <property type="match status" value="1"/>
</dbReference>
<evidence type="ECO:0000259" key="4">
    <source>
        <dbReference type="Pfam" id="PF13007"/>
    </source>
</evidence>
<dbReference type="Pfam" id="PF13817">
    <property type="entry name" value="DDE_Tnp_IS66_C"/>
    <property type="match status" value="1"/>
</dbReference>
<dbReference type="InterPro" id="IPR052344">
    <property type="entry name" value="Transposase-related"/>
</dbReference>
<dbReference type="EMBL" id="CP113517">
    <property type="protein sequence ID" value="WAR43325.1"/>
    <property type="molecule type" value="Genomic_DNA"/>
</dbReference>
<dbReference type="EMBL" id="CP113517">
    <property type="protein sequence ID" value="WAR46297.1"/>
    <property type="molecule type" value="Genomic_DNA"/>
</dbReference>
<evidence type="ECO:0000259" key="5">
    <source>
        <dbReference type="Pfam" id="PF13817"/>
    </source>
</evidence>
<evidence type="ECO:0000259" key="2">
    <source>
        <dbReference type="Pfam" id="PF03050"/>
    </source>
</evidence>
<dbReference type="PANTHER" id="PTHR33678">
    <property type="entry name" value="BLL1576 PROTEIN"/>
    <property type="match status" value="1"/>
</dbReference>
<reference evidence="8" key="1">
    <citation type="submission" date="2022-11" db="EMBL/GenBank/DDBJ databases">
        <title>Methylomonas rapida sp. nov., Carotenoid-Producing Obligate Methanotrophs with High Growth Characteristics and Biotechnological Potential.</title>
        <authorList>
            <person name="Tikhonova E.N."/>
            <person name="Suleimanov R.Z."/>
            <person name="Miroshnikov K."/>
            <person name="Oshkin I.Y."/>
            <person name="Belova S.E."/>
            <person name="Danilova O.V."/>
            <person name="Ashikhmin A."/>
            <person name="Konopkin A."/>
            <person name="But S.Y."/>
            <person name="Khmelenina V.N."/>
            <person name="Kuznetsov N."/>
            <person name="Pimenov N.V."/>
            <person name="Dedysh S.N."/>
        </authorList>
    </citation>
    <scope>NUCLEOTIDE SEQUENCE</scope>
    <source>
        <strain evidence="8">MP1</strain>
    </source>
</reference>
<keyword evidence="11" id="KW-1185">Reference proteome</keyword>
<feature type="compositionally biased region" description="Polar residues" evidence="1">
    <location>
        <begin position="93"/>
        <end position="102"/>
    </location>
</feature>
<evidence type="ECO:0000313" key="10">
    <source>
        <dbReference type="EMBL" id="WAR46297.1"/>
    </source>
</evidence>
<evidence type="ECO:0000313" key="7">
    <source>
        <dbReference type="EMBL" id="WAR43330.1"/>
    </source>
</evidence>
<feature type="region of interest" description="Disordered" evidence="1">
    <location>
        <begin position="91"/>
        <end position="115"/>
    </location>
</feature>
<dbReference type="Proteomes" id="UP001162780">
    <property type="component" value="Chromosome"/>
</dbReference>
<dbReference type="InterPro" id="IPR024474">
    <property type="entry name" value="Znf_dom_IS66"/>
</dbReference>
<feature type="domain" description="Transposase IS66 zinc-finger binding" evidence="3">
    <location>
        <begin position="131"/>
        <end position="174"/>
    </location>
</feature>
<dbReference type="PANTHER" id="PTHR33678:SF1">
    <property type="entry name" value="BLL1576 PROTEIN"/>
    <property type="match status" value="1"/>
</dbReference>
<feature type="domain" description="Transposase IS66 central" evidence="2">
    <location>
        <begin position="189"/>
        <end position="482"/>
    </location>
</feature>
<evidence type="ECO:0000259" key="3">
    <source>
        <dbReference type="Pfam" id="PF13005"/>
    </source>
</evidence>
<accession>A0ABY7GDG5</accession>
<evidence type="ECO:0000256" key="1">
    <source>
        <dbReference type="SAM" id="MobiDB-lite"/>
    </source>
</evidence>
<dbReference type="NCBIfam" id="NF033517">
    <property type="entry name" value="transpos_IS66"/>
    <property type="match status" value="1"/>
</dbReference>
<evidence type="ECO:0000313" key="9">
    <source>
        <dbReference type="EMBL" id="WAR46267.1"/>
    </source>
</evidence>
<feature type="domain" description="Transposase IS66 C-terminal" evidence="5">
    <location>
        <begin position="489"/>
        <end position="525"/>
    </location>
</feature>
<organism evidence="8 11">
    <name type="scientific">Methylomonas rapida</name>
    <dbReference type="NCBI Taxonomy" id="2963939"/>
    <lineage>
        <taxon>Bacteria</taxon>
        <taxon>Pseudomonadati</taxon>
        <taxon>Pseudomonadota</taxon>
        <taxon>Gammaproteobacteria</taxon>
        <taxon>Methylococcales</taxon>
        <taxon>Methylococcaceae</taxon>
        <taxon>Methylomonas</taxon>
    </lineage>
</organism>
<evidence type="ECO:0000313" key="11">
    <source>
        <dbReference type="Proteomes" id="UP001162780"/>
    </source>
</evidence>
<sequence>MNPLAELDQLNLEPAAKIHVTAMIQTLVDQAAQDAQTIAKKDAKIAALTHELAYYKRIRFSHKSEALAPLQRDVFEETWNTDMSAIEAEVEQLQDNSPSDTVTRPKRPRAGRQPLPEHLPRIEHRHEPESCTCGQCGKDLVKIGEDVTEQLDVEPAKFFVHRHIRPQYACRACETITAAPIPPAVIDGGMAAIGLLTWVMISKFLDHLPLYRLEQIAARNGVILSRSTLADWVGRIGVALLPLADRLTWHLLQRDSLHADETPVPQLDPGNGKTKKAYLWAYRSNDLQPGPKIIVFDYQAGRSGRHAQQFLQDWHGHLMVDDYGGYKALFATARAHPETRLLLEPCIELACWTHARRKFFDLFQASQSPVAQAALQRIGALYAIEAEGRDMSSDERQRLRAEKSQPALTELHDWLQKTRLLMAPNSATAKAIDYSLKRWPALTRYAETGDLPIDNNPVENSIRPIALGKKNWLFAGSERAGQRAAVIQTLLGTAKLNGLDPAAWLSDTLEKLPTWPNSRIDELLPFANAD</sequence>
<dbReference type="EMBL" id="CP113517">
    <property type="protein sequence ID" value="WAR43330.1"/>
    <property type="molecule type" value="Genomic_DNA"/>
</dbReference>
<dbReference type="InterPro" id="IPR039552">
    <property type="entry name" value="IS66_C"/>
</dbReference>
<name>A0ABY7GDG5_9GAMM</name>
<feature type="domain" description="Transposase TnpC homeodomain" evidence="4">
    <location>
        <begin position="48"/>
        <end position="123"/>
    </location>
</feature>
<evidence type="ECO:0000313" key="6">
    <source>
        <dbReference type="EMBL" id="WAR43325.1"/>
    </source>
</evidence>